<dbReference type="OrthoDB" id="1929591at2759"/>
<reference evidence="2 3" key="1">
    <citation type="journal article" date="2020" name="Nat. Commun.">
        <title>Genome of Tripterygium wilfordii and identification of cytochrome P450 involved in triptolide biosynthesis.</title>
        <authorList>
            <person name="Tu L."/>
            <person name="Su P."/>
            <person name="Zhang Z."/>
            <person name="Gao L."/>
            <person name="Wang J."/>
            <person name="Hu T."/>
            <person name="Zhou J."/>
            <person name="Zhang Y."/>
            <person name="Zhao Y."/>
            <person name="Liu Y."/>
            <person name="Song Y."/>
            <person name="Tong Y."/>
            <person name="Lu Y."/>
            <person name="Yang J."/>
            <person name="Xu C."/>
            <person name="Jia M."/>
            <person name="Peters R.J."/>
            <person name="Huang L."/>
            <person name="Gao W."/>
        </authorList>
    </citation>
    <scope>NUCLEOTIDE SEQUENCE [LARGE SCALE GENOMIC DNA]</scope>
    <source>
        <strain evidence="3">cv. XIE 37</strain>
        <tissue evidence="2">Leaf</tissue>
    </source>
</reference>
<feature type="compositionally biased region" description="Low complexity" evidence="1">
    <location>
        <begin position="10"/>
        <end position="49"/>
    </location>
</feature>
<proteinExistence type="predicted"/>
<organism evidence="2 3">
    <name type="scientific">Tripterygium wilfordii</name>
    <name type="common">Thunder God vine</name>
    <dbReference type="NCBI Taxonomy" id="458696"/>
    <lineage>
        <taxon>Eukaryota</taxon>
        <taxon>Viridiplantae</taxon>
        <taxon>Streptophyta</taxon>
        <taxon>Embryophyta</taxon>
        <taxon>Tracheophyta</taxon>
        <taxon>Spermatophyta</taxon>
        <taxon>Magnoliopsida</taxon>
        <taxon>eudicotyledons</taxon>
        <taxon>Gunneridae</taxon>
        <taxon>Pentapetalae</taxon>
        <taxon>rosids</taxon>
        <taxon>fabids</taxon>
        <taxon>Celastrales</taxon>
        <taxon>Celastraceae</taxon>
        <taxon>Tripterygium</taxon>
    </lineage>
</organism>
<name>A0A7J7DH59_TRIWF</name>
<dbReference type="PANTHER" id="PTHR33156:SF26">
    <property type="entry name" value="OS12G0592200 PROTEIN"/>
    <property type="match status" value="1"/>
</dbReference>
<dbReference type="PANTHER" id="PTHR33156">
    <property type="entry name" value="OS02G0230000 PROTEIN"/>
    <property type="match status" value="1"/>
</dbReference>
<dbReference type="EMBL" id="JAAARO010000007">
    <property type="protein sequence ID" value="KAF5745574.1"/>
    <property type="molecule type" value="Genomic_DNA"/>
</dbReference>
<dbReference type="Proteomes" id="UP000593562">
    <property type="component" value="Unassembled WGS sequence"/>
</dbReference>
<evidence type="ECO:0000256" key="1">
    <source>
        <dbReference type="SAM" id="MobiDB-lite"/>
    </source>
</evidence>
<accession>A0A7J7DH59</accession>
<feature type="region of interest" description="Disordered" evidence="1">
    <location>
        <begin position="1"/>
        <end position="49"/>
    </location>
</feature>
<sequence length="101" mass="10928">MAWRSGGSVSRSLISAARAPSLRSSSSLSRLRPPQLAAPRSPSRRSPFPASRNFGELGCAQSFLPLHSMVVTARLTSHLTANLRACCELSHGTFCRTCQDR</sequence>
<evidence type="ECO:0000313" key="2">
    <source>
        <dbReference type="EMBL" id="KAF5745574.1"/>
    </source>
</evidence>
<dbReference type="InterPro" id="IPR043459">
    <property type="entry name" value="NFD6/NOXY2-like"/>
</dbReference>
<evidence type="ECO:0000313" key="3">
    <source>
        <dbReference type="Proteomes" id="UP000593562"/>
    </source>
</evidence>
<comment type="caution">
    <text evidence="2">The sequence shown here is derived from an EMBL/GenBank/DDBJ whole genome shotgun (WGS) entry which is preliminary data.</text>
</comment>
<keyword evidence="3" id="KW-1185">Reference proteome</keyword>
<dbReference type="InParanoid" id="A0A7J7DH59"/>
<protein>
    <submittedName>
        <fullName evidence="2">Uncharacterized protein</fullName>
    </submittedName>
</protein>
<gene>
    <name evidence="2" type="ORF">HS088_TW07G01166</name>
</gene>
<dbReference type="FunCoup" id="A0A7J7DH59">
    <property type="interactions" value="1386"/>
</dbReference>
<dbReference type="AlphaFoldDB" id="A0A7J7DH59"/>